<reference evidence="2 3" key="1">
    <citation type="journal article" date="2015" name="Parasit. Vectors">
        <title>Draft genome of the scabies mite.</title>
        <authorList>
            <person name="Rider S.D.Jr."/>
            <person name="Morgan M.S."/>
            <person name="Arlian L.G."/>
        </authorList>
    </citation>
    <scope>NUCLEOTIDE SEQUENCE [LARGE SCALE GENOMIC DNA]</scope>
    <source>
        <strain evidence="2">Arlian Lab</strain>
    </source>
</reference>
<feature type="region of interest" description="Disordered" evidence="1">
    <location>
        <begin position="1"/>
        <end position="24"/>
    </location>
</feature>
<sequence length="164" mass="18418">MSSIESNHALNQHQQQSHVADVYAPKQHPVHKYWTLPRALATGDGFGTYTTAEECPTEEERLKAQQTKQQSSNMLEKADIQQQPVLYVSNDVTFYTLSPPPPPLPPPQQEPLISGGSEKINPTITNTISVSGDSNPSVTYATPLKKQQSKKIKQRRRRRRNTLD</sequence>
<dbReference type="VEuPathDB" id="VectorBase:SSCA009215"/>
<feature type="compositionally biased region" description="Polar residues" evidence="1">
    <location>
        <begin position="1"/>
        <end position="18"/>
    </location>
</feature>
<evidence type="ECO:0000313" key="2">
    <source>
        <dbReference type="EMBL" id="KPM07863.1"/>
    </source>
</evidence>
<feature type="compositionally biased region" description="Pro residues" evidence="1">
    <location>
        <begin position="98"/>
        <end position="109"/>
    </location>
</feature>
<comment type="caution">
    <text evidence="2">The sequence shown here is derived from an EMBL/GenBank/DDBJ whole genome shotgun (WGS) entry which is preliminary data.</text>
</comment>
<feature type="region of interest" description="Disordered" evidence="1">
    <location>
        <begin position="48"/>
        <end position="79"/>
    </location>
</feature>
<accession>A0A132AAC9</accession>
<evidence type="ECO:0000256" key="1">
    <source>
        <dbReference type="SAM" id="MobiDB-lite"/>
    </source>
</evidence>
<dbReference type="EMBL" id="JXLN01011950">
    <property type="protein sequence ID" value="KPM07863.1"/>
    <property type="molecule type" value="Genomic_DNA"/>
</dbReference>
<organism evidence="2 3">
    <name type="scientific">Sarcoptes scabiei</name>
    <name type="common">Itch mite</name>
    <name type="synonym">Acarus scabiei</name>
    <dbReference type="NCBI Taxonomy" id="52283"/>
    <lineage>
        <taxon>Eukaryota</taxon>
        <taxon>Metazoa</taxon>
        <taxon>Ecdysozoa</taxon>
        <taxon>Arthropoda</taxon>
        <taxon>Chelicerata</taxon>
        <taxon>Arachnida</taxon>
        <taxon>Acari</taxon>
        <taxon>Acariformes</taxon>
        <taxon>Sarcoptiformes</taxon>
        <taxon>Astigmata</taxon>
        <taxon>Psoroptidia</taxon>
        <taxon>Sarcoptoidea</taxon>
        <taxon>Sarcoptidae</taxon>
        <taxon>Sarcoptinae</taxon>
        <taxon>Sarcoptes</taxon>
    </lineage>
</organism>
<dbReference type="Proteomes" id="UP000616769">
    <property type="component" value="Unassembled WGS sequence"/>
</dbReference>
<feature type="region of interest" description="Disordered" evidence="1">
    <location>
        <begin position="97"/>
        <end position="164"/>
    </location>
</feature>
<proteinExistence type="predicted"/>
<dbReference type="OrthoDB" id="19092at2759"/>
<evidence type="ECO:0000313" key="3">
    <source>
        <dbReference type="Proteomes" id="UP000616769"/>
    </source>
</evidence>
<name>A0A132AAC9_SARSC</name>
<feature type="compositionally biased region" description="Basic residues" evidence="1">
    <location>
        <begin position="147"/>
        <end position="164"/>
    </location>
</feature>
<feature type="compositionally biased region" description="Polar residues" evidence="1">
    <location>
        <begin position="64"/>
        <end position="79"/>
    </location>
</feature>
<protein>
    <submittedName>
        <fullName evidence="2">Uncharacterized protein</fullName>
    </submittedName>
</protein>
<gene>
    <name evidence="2" type="ORF">QR98_0063710</name>
</gene>
<feature type="compositionally biased region" description="Polar residues" evidence="1">
    <location>
        <begin position="120"/>
        <end position="140"/>
    </location>
</feature>
<dbReference type="AlphaFoldDB" id="A0A132AAC9"/>